<evidence type="ECO:0000259" key="6">
    <source>
        <dbReference type="PROSITE" id="PS50977"/>
    </source>
</evidence>
<dbReference type="PROSITE" id="PS50977">
    <property type="entry name" value="HTH_TETR_2"/>
    <property type="match status" value="1"/>
</dbReference>
<accession>E3IWL2</accession>
<feature type="DNA-binding region" description="H-T-H motif" evidence="4">
    <location>
        <begin position="45"/>
        <end position="64"/>
    </location>
</feature>
<evidence type="ECO:0000256" key="4">
    <source>
        <dbReference type="PROSITE-ProRule" id="PRU00335"/>
    </source>
</evidence>
<dbReference type="InParanoid" id="E3IWL2"/>
<dbReference type="OrthoDB" id="329481at2"/>
<dbReference type="GO" id="GO:0000976">
    <property type="term" value="F:transcription cis-regulatory region binding"/>
    <property type="evidence" value="ECO:0007669"/>
    <property type="project" value="TreeGrafter"/>
</dbReference>
<dbReference type="SUPFAM" id="SSF48498">
    <property type="entry name" value="Tetracyclin repressor-like, C-terminal domain"/>
    <property type="match status" value="1"/>
</dbReference>
<dbReference type="STRING" id="298654.FraEuI1c_3331"/>
<sequence length="210" mass="22751">MSDVSDGGAAAARPGRSRRRTDLSEREIVAAALRLVAREGADNLTMRGLAAELGLSSMASYYHVPSKTVLFDLVADAVLADVRVPDSEEPWEKRLREMFISARSELARYPGVAALLLSRTSETPNMRRLSSELRRALRQAGFDRAESDALGEAFTIYLFGRLIFEGRAVAESAAPAEPGPAGARPADAFETGLDLLLAGTRELLRTTSRD</sequence>
<evidence type="ECO:0000313" key="7">
    <source>
        <dbReference type="EMBL" id="ADP81342.1"/>
    </source>
</evidence>
<evidence type="ECO:0000256" key="2">
    <source>
        <dbReference type="ARBA" id="ARBA00023125"/>
    </source>
</evidence>
<dbReference type="PANTHER" id="PTHR30055:SF151">
    <property type="entry name" value="TRANSCRIPTIONAL REGULATORY PROTEIN"/>
    <property type="match status" value="1"/>
</dbReference>
<dbReference type="eggNOG" id="COG1309">
    <property type="taxonomic scope" value="Bacteria"/>
</dbReference>
<dbReference type="InterPro" id="IPR009057">
    <property type="entry name" value="Homeodomain-like_sf"/>
</dbReference>
<evidence type="ECO:0000256" key="3">
    <source>
        <dbReference type="ARBA" id="ARBA00023163"/>
    </source>
</evidence>
<dbReference type="InterPro" id="IPR036271">
    <property type="entry name" value="Tet_transcr_reg_TetR-rel_C_sf"/>
</dbReference>
<dbReference type="Proteomes" id="UP000002484">
    <property type="component" value="Chromosome"/>
</dbReference>
<evidence type="ECO:0000256" key="1">
    <source>
        <dbReference type="ARBA" id="ARBA00023015"/>
    </source>
</evidence>
<dbReference type="InterPro" id="IPR001647">
    <property type="entry name" value="HTH_TetR"/>
</dbReference>
<dbReference type="GO" id="GO:0003700">
    <property type="term" value="F:DNA-binding transcription factor activity"/>
    <property type="evidence" value="ECO:0007669"/>
    <property type="project" value="TreeGrafter"/>
</dbReference>
<dbReference type="KEGG" id="fri:FraEuI1c_3331"/>
<dbReference type="HOGENOM" id="CLU_069543_3_1_11"/>
<dbReference type="Pfam" id="PF00440">
    <property type="entry name" value="TetR_N"/>
    <property type="match status" value="1"/>
</dbReference>
<dbReference type="SUPFAM" id="SSF46689">
    <property type="entry name" value="Homeodomain-like"/>
    <property type="match status" value="1"/>
</dbReference>
<keyword evidence="1" id="KW-0805">Transcription regulation</keyword>
<keyword evidence="3" id="KW-0804">Transcription</keyword>
<keyword evidence="2 4" id="KW-0238">DNA-binding</keyword>
<dbReference type="InterPro" id="IPR050109">
    <property type="entry name" value="HTH-type_TetR-like_transc_reg"/>
</dbReference>
<dbReference type="RefSeq" id="WP_013424460.1">
    <property type="nucleotide sequence ID" value="NC_014666.1"/>
</dbReference>
<evidence type="ECO:0000313" key="8">
    <source>
        <dbReference type="Proteomes" id="UP000002484"/>
    </source>
</evidence>
<evidence type="ECO:0000256" key="5">
    <source>
        <dbReference type="SAM" id="MobiDB-lite"/>
    </source>
</evidence>
<gene>
    <name evidence="7" type="ordered locus">FraEuI1c_3331</name>
</gene>
<dbReference type="PANTHER" id="PTHR30055">
    <property type="entry name" value="HTH-TYPE TRANSCRIPTIONAL REGULATOR RUTR"/>
    <property type="match status" value="1"/>
</dbReference>
<dbReference type="EMBL" id="CP002299">
    <property type="protein sequence ID" value="ADP81342.1"/>
    <property type="molecule type" value="Genomic_DNA"/>
</dbReference>
<dbReference type="Gene3D" id="1.10.357.10">
    <property type="entry name" value="Tetracycline Repressor, domain 2"/>
    <property type="match status" value="1"/>
</dbReference>
<feature type="region of interest" description="Disordered" evidence="5">
    <location>
        <begin position="1"/>
        <end position="20"/>
    </location>
</feature>
<keyword evidence="8" id="KW-1185">Reference proteome</keyword>
<proteinExistence type="predicted"/>
<dbReference type="AlphaFoldDB" id="E3IWL2"/>
<feature type="domain" description="HTH tetR-type" evidence="6">
    <location>
        <begin position="22"/>
        <end position="82"/>
    </location>
</feature>
<organism evidence="7 8">
    <name type="scientific">Pseudofrankia inefficax (strain DSM 45817 / CECT 9037 / DDB 130130 / EuI1c)</name>
    <name type="common">Frankia inefficax</name>
    <dbReference type="NCBI Taxonomy" id="298654"/>
    <lineage>
        <taxon>Bacteria</taxon>
        <taxon>Bacillati</taxon>
        <taxon>Actinomycetota</taxon>
        <taxon>Actinomycetes</taxon>
        <taxon>Frankiales</taxon>
        <taxon>Frankiaceae</taxon>
        <taxon>Pseudofrankia</taxon>
    </lineage>
</organism>
<name>E3IWL2_PSEI1</name>
<protein>
    <submittedName>
        <fullName evidence="7">Regulatory protein TetR</fullName>
    </submittedName>
</protein>
<reference evidence="7 8" key="1">
    <citation type="submission" date="2010-10" db="EMBL/GenBank/DDBJ databases">
        <title>Complete sequence of Frankia sp. EuI1c.</title>
        <authorList>
            <consortium name="US DOE Joint Genome Institute"/>
            <person name="Lucas S."/>
            <person name="Copeland A."/>
            <person name="Lapidus A."/>
            <person name="Cheng J.-F."/>
            <person name="Bruce D."/>
            <person name="Goodwin L."/>
            <person name="Pitluck S."/>
            <person name="Chertkov O."/>
            <person name="Detter J.C."/>
            <person name="Han C."/>
            <person name="Tapia R."/>
            <person name="Land M."/>
            <person name="Hauser L."/>
            <person name="Jeffries C."/>
            <person name="Kyrpides N."/>
            <person name="Ivanova N."/>
            <person name="Mikhailova N."/>
            <person name="Beauchemin N."/>
            <person name="Sen A."/>
            <person name="Sur S.A."/>
            <person name="Gtari M."/>
            <person name="Wall L."/>
            <person name="Tisa L."/>
            <person name="Woyke T."/>
        </authorList>
    </citation>
    <scope>NUCLEOTIDE SEQUENCE [LARGE SCALE GENOMIC DNA]</scope>
    <source>
        <strain evidence="8">DSM 45817 / CECT 9037 / EuI1c</strain>
    </source>
</reference>